<sequence>MFLDTIYNYRSTEPVWFRFVRGFFAIILMGAIIYYSSIQFHKINRDVTVILKNVKNGREYDKMDYGLNIKMCTGISNEMNIVTREGNLTSTQINNHTSYYQIVNLNYKLSSSPRMSQPSLIITTTLNNLNNYTNRNITYDFDFFLYNISLLNIPNNLLFLSIETFHFTENVDNVDLPVTTFDNYRFDNDFEYLESFISKNKFGRIEPAHFSLYLGQTYFISFNPIIVNDNELYKLELNPQLEQLPIQLASNEIRLYIYPRSNPRVEIRRIYDYTDFLSNLGGFYGATAGIFYLLFGMQKHEPWGLAQKYLFTCMPCRKSLKKKFARKYVSSAGIPLAEKVNKRPEGSSLEERVQILETLLRDYYLDDYYLQKVKEVKFKHKKFTREYEMIRQENENTELNT</sequence>
<keyword evidence="1" id="KW-0472">Membrane</keyword>
<comment type="caution">
    <text evidence="2">The sequence shown here is derived from an EMBL/GenBank/DDBJ whole genome shotgun (WGS) entry which is preliminary data.</text>
</comment>
<dbReference type="HOGENOM" id="CLU_824244_0_0_1"/>
<accession>A0A015K1Y2</accession>
<proteinExistence type="predicted"/>
<dbReference type="Proteomes" id="UP000022910">
    <property type="component" value="Unassembled WGS sequence"/>
</dbReference>
<dbReference type="AlphaFoldDB" id="A0A015K1Y2"/>
<evidence type="ECO:0000313" key="3">
    <source>
        <dbReference type="Proteomes" id="UP000022910"/>
    </source>
</evidence>
<dbReference type="EMBL" id="JEMT01012361">
    <property type="protein sequence ID" value="EXX75782.1"/>
    <property type="molecule type" value="Genomic_DNA"/>
</dbReference>
<evidence type="ECO:0000256" key="1">
    <source>
        <dbReference type="SAM" id="Phobius"/>
    </source>
</evidence>
<protein>
    <recommendedName>
        <fullName evidence="4">Transmembrane protein</fullName>
    </recommendedName>
</protein>
<dbReference type="OrthoDB" id="2341611at2759"/>
<evidence type="ECO:0000313" key="2">
    <source>
        <dbReference type="EMBL" id="EXX75782.1"/>
    </source>
</evidence>
<keyword evidence="1" id="KW-0812">Transmembrane</keyword>
<keyword evidence="3" id="KW-1185">Reference proteome</keyword>
<organism evidence="2 3">
    <name type="scientific">Rhizophagus irregularis (strain DAOM 197198w)</name>
    <name type="common">Glomus intraradices</name>
    <dbReference type="NCBI Taxonomy" id="1432141"/>
    <lineage>
        <taxon>Eukaryota</taxon>
        <taxon>Fungi</taxon>
        <taxon>Fungi incertae sedis</taxon>
        <taxon>Mucoromycota</taxon>
        <taxon>Glomeromycotina</taxon>
        <taxon>Glomeromycetes</taxon>
        <taxon>Glomerales</taxon>
        <taxon>Glomeraceae</taxon>
        <taxon>Rhizophagus</taxon>
    </lineage>
</organism>
<evidence type="ECO:0008006" key="4">
    <source>
        <dbReference type="Google" id="ProtNLM"/>
    </source>
</evidence>
<feature type="transmembrane region" description="Helical" evidence="1">
    <location>
        <begin position="15"/>
        <end position="35"/>
    </location>
</feature>
<name>A0A015K1Y2_RHIIW</name>
<gene>
    <name evidence="2" type="ORF">RirG_038880</name>
</gene>
<dbReference type="SMR" id="A0A015K1Y2"/>
<reference evidence="2 3" key="1">
    <citation type="submission" date="2014-02" db="EMBL/GenBank/DDBJ databases">
        <title>Single nucleus genome sequencing reveals high similarity among nuclei of an endomycorrhizal fungus.</title>
        <authorList>
            <person name="Lin K."/>
            <person name="Geurts R."/>
            <person name="Zhang Z."/>
            <person name="Limpens E."/>
            <person name="Saunders D.G."/>
            <person name="Mu D."/>
            <person name="Pang E."/>
            <person name="Cao H."/>
            <person name="Cha H."/>
            <person name="Lin T."/>
            <person name="Zhou Q."/>
            <person name="Shang Y."/>
            <person name="Li Y."/>
            <person name="Ivanov S."/>
            <person name="Sharma T."/>
            <person name="Velzen R.V."/>
            <person name="Ruijter N.D."/>
            <person name="Aanen D.K."/>
            <person name="Win J."/>
            <person name="Kamoun S."/>
            <person name="Bisseling T."/>
            <person name="Huang S."/>
        </authorList>
    </citation>
    <scope>NUCLEOTIDE SEQUENCE [LARGE SCALE GENOMIC DNA]</scope>
    <source>
        <strain evidence="3">DAOM197198w</strain>
    </source>
</reference>
<feature type="transmembrane region" description="Helical" evidence="1">
    <location>
        <begin position="276"/>
        <end position="295"/>
    </location>
</feature>
<keyword evidence="1" id="KW-1133">Transmembrane helix</keyword>